<reference evidence="2" key="1">
    <citation type="journal article" date="2019" name="Int. J. Syst. Evol. Microbiol.">
        <title>The Global Catalogue of Microorganisms (GCM) 10K type strain sequencing project: providing services to taxonomists for standard genome sequencing and annotation.</title>
        <authorList>
            <consortium name="The Broad Institute Genomics Platform"/>
            <consortium name="The Broad Institute Genome Sequencing Center for Infectious Disease"/>
            <person name="Wu L."/>
            <person name="Ma J."/>
        </authorList>
    </citation>
    <scope>NUCLEOTIDE SEQUENCE [LARGE SCALE GENOMIC DNA]</scope>
    <source>
        <strain evidence="2">JCM 18019</strain>
    </source>
</reference>
<organism evidence="1 2">
    <name type="scientific">Chryseobacterium ginsengisoli</name>
    <dbReference type="NCBI Taxonomy" id="363853"/>
    <lineage>
        <taxon>Bacteria</taxon>
        <taxon>Pseudomonadati</taxon>
        <taxon>Bacteroidota</taxon>
        <taxon>Flavobacteriia</taxon>
        <taxon>Flavobacteriales</taxon>
        <taxon>Weeksellaceae</taxon>
        <taxon>Chryseobacterium group</taxon>
        <taxon>Chryseobacterium</taxon>
    </lineage>
</organism>
<sequence length="180" mass="20482">MYGYMDNATATDEANQLAMPDLNAYNYIKGYMHTHPNDYYYTNADGFTIPKIGIKIFSPTDAIYFMKMLKNAKFTGKPLGGVYGVMVASMNNYQIRFTGTSAQIKEFTLEQQLQLDDDFADYMKNKLDTSKKLELGFLYFLETKMNIAGVNLYRMNANGTTTEIHLNVDKTDTVENNCPI</sequence>
<dbReference type="RefSeq" id="WP_345208835.1">
    <property type="nucleotide sequence ID" value="NZ_BAABHX010000015.1"/>
</dbReference>
<proteinExistence type="predicted"/>
<keyword evidence="2" id="KW-1185">Reference proteome</keyword>
<accession>A0ABP9MVX5</accession>
<comment type="caution">
    <text evidence="1">The sequence shown here is derived from an EMBL/GenBank/DDBJ whole genome shotgun (WGS) entry which is preliminary data.</text>
</comment>
<dbReference type="EMBL" id="BAABHX010000015">
    <property type="protein sequence ID" value="GAA5102987.1"/>
    <property type="molecule type" value="Genomic_DNA"/>
</dbReference>
<evidence type="ECO:0000313" key="1">
    <source>
        <dbReference type="EMBL" id="GAA5102987.1"/>
    </source>
</evidence>
<protein>
    <submittedName>
        <fullName evidence="1">Uncharacterized protein</fullName>
    </submittedName>
</protein>
<dbReference type="Proteomes" id="UP001500353">
    <property type="component" value="Unassembled WGS sequence"/>
</dbReference>
<name>A0ABP9MVX5_9FLAO</name>
<gene>
    <name evidence="1" type="ORF">GCM10023210_44460</name>
</gene>
<evidence type="ECO:0000313" key="2">
    <source>
        <dbReference type="Proteomes" id="UP001500353"/>
    </source>
</evidence>